<evidence type="ECO:0000256" key="1">
    <source>
        <dbReference type="ARBA" id="ARBA00004141"/>
    </source>
</evidence>
<dbReference type="PIRSF" id="PIRSF005355">
    <property type="entry name" value="UBIAD1"/>
    <property type="match status" value="1"/>
</dbReference>
<feature type="transmembrane region" description="Helical" evidence="8">
    <location>
        <begin position="174"/>
        <end position="194"/>
    </location>
</feature>
<feature type="transmembrane region" description="Helical" evidence="8">
    <location>
        <begin position="246"/>
        <end position="263"/>
    </location>
</feature>
<keyword evidence="11" id="KW-1185">Reference proteome</keyword>
<feature type="transmembrane region" description="Helical" evidence="8">
    <location>
        <begin position="12"/>
        <end position="29"/>
    </location>
</feature>
<comment type="function">
    <text evidence="8">Conversion of 1,4-dihydroxy-2-naphthoate (DHNA) to demethylmenaquinone (DMK).</text>
</comment>
<feature type="transmembrane region" description="Helical" evidence="8">
    <location>
        <begin position="116"/>
        <end position="135"/>
    </location>
</feature>
<dbReference type="EC" id="2.5.1.74" evidence="8 9"/>
<feature type="transmembrane region" description="Helical" evidence="8">
    <location>
        <begin position="275"/>
        <end position="292"/>
    </location>
</feature>
<dbReference type="Pfam" id="PF01040">
    <property type="entry name" value="UbiA"/>
    <property type="match status" value="1"/>
</dbReference>
<dbReference type="PANTHER" id="PTHR13929">
    <property type="entry name" value="1,4-DIHYDROXY-2-NAPHTHOATE OCTAPRENYLTRANSFERASE"/>
    <property type="match status" value="1"/>
</dbReference>
<dbReference type="Gene3D" id="1.10.357.140">
    <property type="entry name" value="UbiA prenyltransferase"/>
    <property type="match status" value="1"/>
</dbReference>
<evidence type="ECO:0000256" key="4">
    <source>
        <dbReference type="ARBA" id="ARBA00022679"/>
    </source>
</evidence>
<dbReference type="NCBIfam" id="TIGR00751">
    <property type="entry name" value="menA"/>
    <property type="match status" value="1"/>
</dbReference>
<dbReference type="Proteomes" id="UP000293162">
    <property type="component" value="Unassembled WGS sequence"/>
</dbReference>
<organism evidence="10 11">
    <name type="scientific">Emticicia agri</name>
    <dbReference type="NCBI Taxonomy" id="2492393"/>
    <lineage>
        <taxon>Bacteria</taxon>
        <taxon>Pseudomonadati</taxon>
        <taxon>Bacteroidota</taxon>
        <taxon>Cytophagia</taxon>
        <taxon>Cytophagales</taxon>
        <taxon>Leadbetterellaceae</taxon>
        <taxon>Emticicia</taxon>
    </lineage>
</organism>
<evidence type="ECO:0000313" key="11">
    <source>
        <dbReference type="Proteomes" id="UP000293162"/>
    </source>
</evidence>
<gene>
    <name evidence="8" type="primary">menA</name>
    <name evidence="10" type="ORF">EWM59_18200</name>
</gene>
<accession>A0A4V1ZCY0</accession>
<dbReference type="PANTHER" id="PTHR13929:SF0">
    <property type="entry name" value="UBIA PRENYLTRANSFERASE DOMAIN-CONTAINING PROTEIN 1"/>
    <property type="match status" value="1"/>
</dbReference>
<comment type="pathway">
    <text evidence="8">Quinol/quinone metabolism; menaquinone biosynthesis; menaquinol from 1,4-dihydroxy-2-naphthoate: step 1/2.</text>
</comment>
<dbReference type="HAMAP" id="MF_01937">
    <property type="entry name" value="MenA_1"/>
    <property type="match status" value="1"/>
</dbReference>
<evidence type="ECO:0000256" key="7">
    <source>
        <dbReference type="ARBA" id="ARBA00023136"/>
    </source>
</evidence>
<keyword evidence="7 8" id="KW-0472">Membrane</keyword>
<evidence type="ECO:0000256" key="8">
    <source>
        <dbReference type="HAMAP-Rule" id="MF_01937"/>
    </source>
</evidence>
<keyword evidence="4 8" id="KW-0808">Transferase</keyword>
<evidence type="ECO:0000256" key="9">
    <source>
        <dbReference type="NCBIfam" id="TIGR00751"/>
    </source>
</evidence>
<protein>
    <recommendedName>
        <fullName evidence="8 9">1,4-dihydroxy-2-naphthoate octaprenyltransferase</fullName>
        <shortName evidence="8">DHNA-octaprenyltransferase</shortName>
        <ecNumber evidence="8 9">2.5.1.74</ecNumber>
    </recommendedName>
</protein>
<evidence type="ECO:0000256" key="2">
    <source>
        <dbReference type="ARBA" id="ARBA00022428"/>
    </source>
</evidence>
<dbReference type="InterPro" id="IPR044878">
    <property type="entry name" value="UbiA_sf"/>
</dbReference>
<dbReference type="OrthoDB" id="9767568at2"/>
<dbReference type="InterPro" id="IPR004657">
    <property type="entry name" value="MenA"/>
</dbReference>
<dbReference type="GO" id="GO:0046428">
    <property type="term" value="F:1,4-dihydroxy-2-naphthoate polyprenyltransferase activity"/>
    <property type="evidence" value="ECO:0007669"/>
    <property type="project" value="UniProtKB-UniRule"/>
</dbReference>
<dbReference type="GO" id="GO:0009234">
    <property type="term" value="P:menaquinone biosynthetic process"/>
    <property type="evidence" value="ECO:0007669"/>
    <property type="project" value="UniProtKB-UniRule"/>
</dbReference>
<evidence type="ECO:0000256" key="3">
    <source>
        <dbReference type="ARBA" id="ARBA00022475"/>
    </source>
</evidence>
<keyword evidence="3 8" id="KW-1003">Cell membrane</keyword>
<reference evidence="10 11" key="1">
    <citation type="submission" date="2019-02" db="EMBL/GenBank/DDBJ databases">
        <title>Bacterial novel species Emticicia sp. 17J42-9 isolated from soil.</title>
        <authorList>
            <person name="Jung H.-Y."/>
        </authorList>
    </citation>
    <scope>NUCLEOTIDE SEQUENCE [LARGE SCALE GENOMIC DNA]</scope>
    <source>
        <strain evidence="10 11">17J42-9</strain>
    </source>
</reference>
<feature type="transmembrane region" description="Helical" evidence="8">
    <location>
        <begin position="88"/>
        <end position="110"/>
    </location>
</feature>
<proteinExistence type="inferred from homology"/>
<comment type="subcellular location">
    <subcellularLocation>
        <location evidence="8">Cell membrane</location>
        <topology evidence="8">Multi-pass membrane protein</topology>
    </subcellularLocation>
    <subcellularLocation>
        <location evidence="1">Membrane</location>
        <topology evidence="1">Multi-pass membrane protein</topology>
    </subcellularLocation>
</comment>
<dbReference type="InterPro" id="IPR000537">
    <property type="entry name" value="UbiA_prenyltransferase"/>
</dbReference>
<sequence length="293" mass="31939">MKNWLSAARPRTLPLSLSSILMGSFLAASAGQFNWLIFAFCCLTTIALQILSNFANDYGDTQNGADLAGRVGPQRAVQSGAITPKQMLNGIIVLAIICLVFGISLLYFAFKDAAANQFWGFLGLGLLCMLAAYTYTAGKKPYGYAGLGDISVLIFFGLVGVLGSNYLYTKTFDWANLLPALSCGFFATGVLNINNIRDIESDTRAGKKTIPARLGRATAIRYHWFLLIAGMVSILLFSIIKEQYAILYVLCFPLFFINGIKVSKLPNPDPMLKQMSLSTLAFVLLFGIGQLFL</sequence>
<evidence type="ECO:0000256" key="5">
    <source>
        <dbReference type="ARBA" id="ARBA00022692"/>
    </source>
</evidence>
<evidence type="ECO:0000256" key="6">
    <source>
        <dbReference type="ARBA" id="ARBA00022989"/>
    </source>
</evidence>
<dbReference type="CDD" id="cd13962">
    <property type="entry name" value="PT_UbiA_UBIAD1"/>
    <property type="match status" value="1"/>
</dbReference>
<dbReference type="UniPathway" id="UPA00079">
    <property type="reaction ID" value="UER00168"/>
</dbReference>
<feature type="transmembrane region" description="Helical" evidence="8">
    <location>
        <begin position="35"/>
        <end position="55"/>
    </location>
</feature>
<comment type="similarity">
    <text evidence="8">Belongs to the MenA family. Type 1 subfamily.</text>
</comment>
<evidence type="ECO:0000313" key="10">
    <source>
        <dbReference type="EMBL" id="RYU94230.1"/>
    </source>
</evidence>
<dbReference type="Gene3D" id="1.20.120.1780">
    <property type="entry name" value="UbiA prenyltransferase"/>
    <property type="match status" value="1"/>
</dbReference>
<comment type="caution">
    <text evidence="10">The sequence shown here is derived from an EMBL/GenBank/DDBJ whole genome shotgun (WGS) entry which is preliminary data.</text>
</comment>
<dbReference type="InterPro" id="IPR026046">
    <property type="entry name" value="UBIAD1"/>
</dbReference>
<name>A0A4V1ZCY0_9BACT</name>
<comment type="catalytic activity">
    <reaction evidence="8">
        <text>an all-trans-polyprenyl diphosphate + 1,4-dihydroxy-2-naphthoate + H(+) = a 2-demethylmenaquinol + CO2 + diphosphate</text>
        <dbReference type="Rhea" id="RHEA:26478"/>
        <dbReference type="Rhea" id="RHEA-COMP:9563"/>
        <dbReference type="Rhea" id="RHEA-COMP:9564"/>
        <dbReference type="ChEBI" id="CHEBI:11173"/>
        <dbReference type="ChEBI" id="CHEBI:15378"/>
        <dbReference type="ChEBI" id="CHEBI:16526"/>
        <dbReference type="ChEBI" id="CHEBI:33019"/>
        <dbReference type="ChEBI" id="CHEBI:55437"/>
        <dbReference type="ChEBI" id="CHEBI:58914"/>
        <dbReference type="EC" id="2.5.1.74"/>
    </reaction>
</comment>
<dbReference type="EMBL" id="SEWF01000029">
    <property type="protein sequence ID" value="RYU94230.1"/>
    <property type="molecule type" value="Genomic_DNA"/>
</dbReference>
<keyword evidence="2 8" id="KW-0474">Menaquinone biosynthesis</keyword>
<keyword evidence="5 8" id="KW-0812">Transmembrane</keyword>
<feature type="transmembrane region" description="Helical" evidence="8">
    <location>
        <begin position="222"/>
        <end position="240"/>
    </location>
</feature>
<dbReference type="RefSeq" id="WP_130022685.1">
    <property type="nucleotide sequence ID" value="NZ_SEWF01000029.1"/>
</dbReference>
<dbReference type="NCBIfam" id="NF004750">
    <property type="entry name" value="PRK06080.1-2"/>
    <property type="match status" value="1"/>
</dbReference>
<dbReference type="GO" id="GO:0005886">
    <property type="term" value="C:plasma membrane"/>
    <property type="evidence" value="ECO:0007669"/>
    <property type="project" value="UniProtKB-SubCell"/>
</dbReference>
<dbReference type="GO" id="GO:0042371">
    <property type="term" value="P:vitamin K biosynthetic process"/>
    <property type="evidence" value="ECO:0007669"/>
    <property type="project" value="TreeGrafter"/>
</dbReference>
<feature type="transmembrane region" description="Helical" evidence="8">
    <location>
        <begin position="147"/>
        <end position="168"/>
    </location>
</feature>
<keyword evidence="6 8" id="KW-1133">Transmembrane helix</keyword>
<dbReference type="AlphaFoldDB" id="A0A4V1ZCY0"/>